<protein>
    <submittedName>
        <fullName evidence="1">Uncharacterized protein</fullName>
    </submittedName>
</protein>
<organism evidence="1 2">
    <name type="scientific">Paenibacillus durus ATCC 35681</name>
    <dbReference type="NCBI Taxonomy" id="1333534"/>
    <lineage>
        <taxon>Bacteria</taxon>
        <taxon>Bacillati</taxon>
        <taxon>Bacillota</taxon>
        <taxon>Bacilli</taxon>
        <taxon>Bacillales</taxon>
        <taxon>Paenibacillaceae</taxon>
        <taxon>Paenibacillus</taxon>
    </lineage>
</organism>
<dbReference type="EMBL" id="CP011114">
    <property type="protein sequence ID" value="AKG35070.1"/>
    <property type="molecule type" value="Genomic_DNA"/>
</dbReference>
<accession>A0A0F7CIY4</accession>
<dbReference type="AlphaFoldDB" id="A0A0F7CIY4"/>
<sequence length="61" mass="6995">MNFTWLTLMVESVIYWTVRLNIASLKFASGDMDSGVNRLYPHVCRAIFIENAPEEDFIVIG</sequence>
<evidence type="ECO:0000313" key="2">
    <source>
        <dbReference type="Proteomes" id="UP000034189"/>
    </source>
</evidence>
<dbReference type="Proteomes" id="UP000034189">
    <property type="component" value="Chromosome"/>
</dbReference>
<evidence type="ECO:0000313" key="1">
    <source>
        <dbReference type="EMBL" id="AKG35070.1"/>
    </source>
</evidence>
<proteinExistence type="predicted"/>
<gene>
    <name evidence="1" type="ORF">VK70_11285</name>
</gene>
<dbReference type="HOGENOM" id="CLU_2918262_0_0_9"/>
<reference evidence="1 2" key="2">
    <citation type="journal article" date="2016" name="Genome Announc.">
        <title>Genome Sequence of a Gram-Positive Diazotroph, Paenibacillus durus Type Strain ATCC 35681.</title>
        <authorList>
            <person name="Halim M.A."/>
            <person name="Rahman A.Y."/>
            <person name="Sim K.S."/>
            <person name="Yam H.C."/>
            <person name="Rahim A.A."/>
            <person name="Ghazali A.H."/>
            <person name="Najimudin N."/>
        </authorList>
    </citation>
    <scope>NUCLEOTIDE SEQUENCE [LARGE SCALE GENOMIC DNA]</scope>
    <source>
        <strain evidence="1 2">ATCC 35681</strain>
    </source>
</reference>
<name>A0A0F7CIY4_PAEDU</name>
<dbReference type="PATRIC" id="fig|1333534.5.peg.2495"/>
<reference evidence="1 2" key="1">
    <citation type="submission" date="2015-03" db="EMBL/GenBank/DDBJ databases">
        <authorList>
            <person name="Abdul Halim M."/>
        </authorList>
    </citation>
    <scope>NUCLEOTIDE SEQUENCE [LARGE SCALE GENOMIC DNA]</scope>
    <source>
        <strain evidence="1 2">ATCC 35681</strain>
    </source>
</reference>